<dbReference type="PANTHER" id="PTHR42893:SF46">
    <property type="entry name" value="PROTEIN DETOXIFICATION 44, CHLOROPLASTIC"/>
    <property type="match status" value="1"/>
</dbReference>
<dbReference type="PANTHER" id="PTHR42893">
    <property type="entry name" value="PROTEIN DETOXIFICATION 44, CHLOROPLASTIC-RELATED"/>
    <property type="match status" value="1"/>
</dbReference>
<evidence type="ECO:0000256" key="3">
    <source>
        <dbReference type="ARBA" id="ARBA00022692"/>
    </source>
</evidence>
<dbReference type="AlphaFoldDB" id="A0A5C1NKH2"/>
<dbReference type="CDD" id="cd13136">
    <property type="entry name" value="MATE_DinF_like"/>
    <property type="match status" value="1"/>
</dbReference>
<dbReference type="Proteomes" id="UP000324285">
    <property type="component" value="Chromosome"/>
</dbReference>
<feature type="transmembrane region" description="Helical" evidence="6">
    <location>
        <begin position="260"/>
        <end position="281"/>
    </location>
</feature>
<keyword evidence="8" id="KW-1185">Reference proteome</keyword>
<evidence type="ECO:0000256" key="5">
    <source>
        <dbReference type="ARBA" id="ARBA00023136"/>
    </source>
</evidence>
<evidence type="ECO:0000256" key="2">
    <source>
        <dbReference type="ARBA" id="ARBA00010199"/>
    </source>
</evidence>
<comment type="subcellular location">
    <subcellularLocation>
        <location evidence="1">Membrane</location>
        <topology evidence="1">Multi-pass membrane protein</topology>
    </subcellularLocation>
</comment>
<evidence type="ECO:0000256" key="4">
    <source>
        <dbReference type="ARBA" id="ARBA00022989"/>
    </source>
</evidence>
<evidence type="ECO:0000256" key="6">
    <source>
        <dbReference type="SAM" id="Phobius"/>
    </source>
</evidence>
<dbReference type="OrthoDB" id="9789527at2"/>
<reference evidence="7" key="1">
    <citation type="submission" date="2021-02" db="EMBL/GenBank/DDBJ databases">
        <title>Strain Y2R2, a novel species of the genus Halomonas.</title>
        <authorList>
            <person name="Huang H."/>
        </authorList>
    </citation>
    <scope>NUCLEOTIDE SEQUENCE</scope>
    <source>
        <strain evidence="7">Y2R2</strain>
    </source>
</reference>
<dbReference type="InterPro" id="IPR002528">
    <property type="entry name" value="MATE_fam"/>
</dbReference>
<feature type="transmembrane region" description="Helical" evidence="6">
    <location>
        <begin position="182"/>
        <end position="202"/>
    </location>
</feature>
<dbReference type="GO" id="GO:0015297">
    <property type="term" value="F:antiporter activity"/>
    <property type="evidence" value="ECO:0007669"/>
    <property type="project" value="InterPro"/>
</dbReference>
<sequence length="431" mass="46508">MPRITALAWPIILSNITVPLLGLVDTAVVGHLSDSRYLAGVTLGATLFSFLYWSFGFLRMGTTGLTSQAYGRERDDEVRHLLGQSLILALCIGTLLIALGHPLIHLGLWLLDGSAEATELAASYASIRLLSAPAVLANYAILGWFLGQQNSRVTLMLLLVNNGVNIAFDLLFVMGLGMTSDGVAWASVIADYSALVLGLWLCRKRLGLLAGHFETPRLFRLSAYAELFSINANLFVRTLGLLFASAFFTAQGAAQGDTILAANAVLMQFIMLTSYALDGFANAAEALTGHAVGRRRFNEFATAVRGAALCSLLSAILASLAFALGGNALIALLTGLPEVRASAADYLPWMVIMPLVAVWSYLLDGVFIGATAIAEMRNSIFIALAIYLPAWWLTQGLGNHGLWLAFTLFTIVRSTVLIAYYRIYRSSRWSS</sequence>
<name>A0A5C1NKH2_9GAMM</name>
<dbReference type="GO" id="GO:0042910">
    <property type="term" value="F:xenobiotic transmembrane transporter activity"/>
    <property type="evidence" value="ECO:0007669"/>
    <property type="project" value="InterPro"/>
</dbReference>
<dbReference type="Pfam" id="PF01554">
    <property type="entry name" value="MatE"/>
    <property type="match status" value="2"/>
</dbReference>
<feature type="transmembrane region" description="Helical" evidence="6">
    <location>
        <begin position="302"/>
        <end position="326"/>
    </location>
</feature>
<evidence type="ECO:0000313" key="8">
    <source>
        <dbReference type="Proteomes" id="UP000324285"/>
    </source>
</evidence>
<gene>
    <name evidence="7" type="ORF">E4T21_01625</name>
</gene>
<proteinExistence type="inferred from homology"/>
<dbReference type="KEGG" id="hbh:E4T21_01625"/>
<feature type="transmembrane region" description="Helical" evidence="6">
    <location>
        <begin position="37"/>
        <end position="60"/>
    </location>
</feature>
<feature type="transmembrane region" description="Helical" evidence="6">
    <location>
        <begin position="153"/>
        <end position="176"/>
    </location>
</feature>
<dbReference type="EMBL" id="CP038437">
    <property type="protein sequence ID" value="QEM83864.1"/>
    <property type="molecule type" value="Genomic_DNA"/>
</dbReference>
<keyword evidence="5 6" id="KW-0472">Membrane</keyword>
<protein>
    <submittedName>
        <fullName evidence="7">MATE family efflux transporter</fullName>
    </submittedName>
</protein>
<keyword evidence="4 6" id="KW-1133">Transmembrane helix</keyword>
<organism evidence="7 8">
    <name type="scientific">Halomonas binhaiensis</name>
    <dbReference type="NCBI Taxonomy" id="2562282"/>
    <lineage>
        <taxon>Bacteria</taxon>
        <taxon>Pseudomonadati</taxon>
        <taxon>Pseudomonadota</taxon>
        <taxon>Gammaproteobacteria</taxon>
        <taxon>Oceanospirillales</taxon>
        <taxon>Halomonadaceae</taxon>
        <taxon>Halomonas</taxon>
    </lineage>
</organism>
<feature type="transmembrane region" description="Helical" evidence="6">
    <location>
        <begin position="346"/>
        <end position="368"/>
    </location>
</feature>
<evidence type="ECO:0000313" key="7">
    <source>
        <dbReference type="EMBL" id="QEM83864.1"/>
    </source>
</evidence>
<evidence type="ECO:0000256" key="1">
    <source>
        <dbReference type="ARBA" id="ARBA00004141"/>
    </source>
</evidence>
<feature type="transmembrane region" description="Helical" evidence="6">
    <location>
        <begin position="380"/>
        <end position="397"/>
    </location>
</feature>
<dbReference type="GO" id="GO:0005886">
    <property type="term" value="C:plasma membrane"/>
    <property type="evidence" value="ECO:0007669"/>
    <property type="project" value="TreeGrafter"/>
</dbReference>
<feature type="transmembrane region" description="Helical" evidence="6">
    <location>
        <begin position="7"/>
        <end position="31"/>
    </location>
</feature>
<feature type="transmembrane region" description="Helical" evidence="6">
    <location>
        <begin position="403"/>
        <end position="423"/>
    </location>
</feature>
<feature type="transmembrane region" description="Helical" evidence="6">
    <location>
        <begin position="124"/>
        <end position="146"/>
    </location>
</feature>
<accession>A0A5C1NKH2</accession>
<feature type="transmembrane region" description="Helical" evidence="6">
    <location>
        <begin position="81"/>
        <end position="104"/>
    </location>
</feature>
<feature type="transmembrane region" description="Helical" evidence="6">
    <location>
        <begin position="223"/>
        <end position="248"/>
    </location>
</feature>
<dbReference type="NCBIfam" id="TIGR00797">
    <property type="entry name" value="matE"/>
    <property type="match status" value="1"/>
</dbReference>
<dbReference type="InterPro" id="IPR044644">
    <property type="entry name" value="DinF-like"/>
</dbReference>
<keyword evidence="3 6" id="KW-0812">Transmembrane</keyword>
<comment type="similarity">
    <text evidence="2">Belongs to the multi antimicrobial extrusion (MATE) (TC 2.A.66.1) family.</text>
</comment>